<dbReference type="EMBL" id="MJIL01000084">
    <property type="protein sequence ID" value="OLQ74332.1"/>
    <property type="molecule type" value="Genomic_DNA"/>
</dbReference>
<proteinExistence type="predicted"/>
<keyword evidence="1" id="KW-0732">Signal</keyword>
<dbReference type="Gene3D" id="2.40.160.60">
    <property type="entry name" value="Outer membrane protein transport protein (OMPP1/FadL/TodX)"/>
    <property type="match status" value="1"/>
</dbReference>
<gene>
    <name evidence="2" type="ORF">BIT28_09135</name>
</gene>
<dbReference type="Proteomes" id="UP000186905">
    <property type="component" value="Unassembled WGS sequence"/>
</dbReference>
<dbReference type="OrthoDB" id="5917774at2"/>
<comment type="caution">
    <text evidence="2">The sequence shown here is derived from an EMBL/GenBank/DDBJ whole genome shotgun (WGS) entry which is preliminary data.</text>
</comment>
<protein>
    <submittedName>
        <fullName evidence="2">Uncharacterized protein</fullName>
    </submittedName>
</protein>
<organism evidence="2 3">
    <name type="scientific">Photobacterium proteolyticum</name>
    <dbReference type="NCBI Taxonomy" id="1903952"/>
    <lineage>
        <taxon>Bacteria</taxon>
        <taxon>Pseudomonadati</taxon>
        <taxon>Pseudomonadota</taxon>
        <taxon>Gammaproteobacteria</taxon>
        <taxon>Vibrionales</taxon>
        <taxon>Vibrionaceae</taxon>
        <taxon>Photobacterium</taxon>
    </lineage>
</organism>
<name>A0A1Q9GIP7_9GAMM</name>
<reference evidence="2 3" key="1">
    <citation type="submission" date="2016-09" db="EMBL/GenBank/DDBJ databases">
        <title>Photobacterium proteolyticum sp. nov. a protease producing bacterium isolated from ocean sediments of Laizhou Bay.</title>
        <authorList>
            <person name="Li Y."/>
        </authorList>
    </citation>
    <scope>NUCLEOTIDE SEQUENCE [LARGE SCALE GENOMIC DNA]</scope>
    <source>
        <strain evidence="2 3">13-12</strain>
    </source>
</reference>
<dbReference type="SUPFAM" id="SSF56935">
    <property type="entry name" value="Porins"/>
    <property type="match status" value="1"/>
</dbReference>
<evidence type="ECO:0000256" key="1">
    <source>
        <dbReference type="SAM" id="SignalP"/>
    </source>
</evidence>
<dbReference type="STRING" id="1903952.BIT28_09135"/>
<evidence type="ECO:0000313" key="3">
    <source>
        <dbReference type="Proteomes" id="UP000186905"/>
    </source>
</evidence>
<feature type="signal peptide" evidence="1">
    <location>
        <begin position="1"/>
        <end position="23"/>
    </location>
</feature>
<dbReference type="RefSeq" id="WP_075765819.1">
    <property type="nucleotide sequence ID" value="NZ_MJIL01000084.1"/>
</dbReference>
<accession>A0A1Q9GIP7</accession>
<evidence type="ECO:0000313" key="2">
    <source>
        <dbReference type="EMBL" id="OLQ74332.1"/>
    </source>
</evidence>
<keyword evidence="3" id="KW-1185">Reference proteome</keyword>
<dbReference type="AlphaFoldDB" id="A0A1Q9GIP7"/>
<sequence>MAIHTQRWLMASLLMALSANGQATSTRALGMGGAFVAQANDVSGIPINPAGMASLSERGVFEFALEGNQILRYNNSAETPETENMELTYLGAMLSAFDTGLGLYWSQDAKTSPLSVHNTTDMAQRGVLGMGAGKGFYDGTIKLGATIDWPAYTLESQNHTSSSAGGYTIGTIIQLADRASLSAHSGLQYSLSAGVTQQSDIEDDRILNRAESLRYGVSMALSGLFGNQVSRLTLNGEVEQTDIDIYRNIEDLKTYKLGAEWTFFSIGNEHLQYTLRSGIRQFDEQDLSNALSFGAGLNWKSHTIEVAGWQEPSEDFDDYLVGLSYTFSMEKD</sequence>
<feature type="chain" id="PRO_5012028321" evidence="1">
    <location>
        <begin position="24"/>
        <end position="332"/>
    </location>
</feature>